<dbReference type="RefSeq" id="WP_183862866.1">
    <property type="nucleotide sequence ID" value="NZ_JACHFH010000038.1"/>
</dbReference>
<protein>
    <recommendedName>
        <fullName evidence="11">Hydroxyethylthiazole kinase</fullName>
        <ecNumber evidence="11">2.7.1.50</ecNumber>
    </recommendedName>
    <alternativeName>
        <fullName evidence="11">4-methyl-5-beta-hydroxyethylthiazole kinase</fullName>
        <shortName evidence="11">TH kinase</shortName>
        <shortName evidence="11">Thz kinase</shortName>
    </alternativeName>
</protein>
<dbReference type="PIRSF" id="PIRSF000513">
    <property type="entry name" value="Thz_kinase"/>
    <property type="match status" value="1"/>
</dbReference>
<evidence type="ECO:0000256" key="1">
    <source>
        <dbReference type="ARBA" id="ARBA00001771"/>
    </source>
</evidence>
<dbReference type="GO" id="GO:0000287">
    <property type="term" value="F:magnesium ion binding"/>
    <property type="evidence" value="ECO:0007669"/>
    <property type="project" value="UniProtKB-UniRule"/>
</dbReference>
<evidence type="ECO:0000256" key="5">
    <source>
        <dbReference type="ARBA" id="ARBA00022723"/>
    </source>
</evidence>
<dbReference type="InterPro" id="IPR000417">
    <property type="entry name" value="Hyethyz_kinase"/>
</dbReference>
<keyword evidence="6 11" id="KW-0547">Nucleotide-binding</keyword>
<dbReference type="AlphaFoldDB" id="A0A840UJP7"/>
<dbReference type="EC" id="2.7.1.50" evidence="11"/>
<evidence type="ECO:0000313" key="13">
    <source>
        <dbReference type="Proteomes" id="UP000559117"/>
    </source>
</evidence>
<comment type="caution">
    <text evidence="12">The sequence shown here is derived from an EMBL/GenBank/DDBJ whole genome shotgun (WGS) entry which is preliminary data.</text>
</comment>
<evidence type="ECO:0000256" key="11">
    <source>
        <dbReference type="HAMAP-Rule" id="MF_00228"/>
    </source>
</evidence>
<dbReference type="SUPFAM" id="SSF53613">
    <property type="entry name" value="Ribokinase-like"/>
    <property type="match status" value="1"/>
</dbReference>
<keyword evidence="5 11" id="KW-0479">Metal-binding</keyword>
<gene>
    <name evidence="11" type="primary">thiM</name>
    <name evidence="12" type="ORF">HNR32_002378</name>
</gene>
<comment type="function">
    <text evidence="11">Catalyzes the phosphorylation of the hydroxyl group of 4-methyl-5-beta-hydroxyethylthiazole (THZ).</text>
</comment>
<feature type="binding site" evidence="11">
    <location>
        <position position="117"/>
    </location>
    <ligand>
        <name>ATP</name>
        <dbReference type="ChEBI" id="CHEBI:30616"/>
    </ligand>
</feature>
<accession>A0A840UJP7</accession>
<feature type="binding site" evidence="11">
    <location>
        <position position="197"/>
    </location>
    <ligand>
        <name>substrate</name>
    </ligand>
</feature>
<evidence type="ECO:0000256" key="9">
    <source>
        <dbReference type="ARBA" id="ARBA00022842"/>
    </source>
</evidence>
<dbReference type="Proteomes" id="UP000559117">
    <property type="component" value="Unassembled WGS sequence"/>
</dbReference>
<dbReference type="GO" id="GO:0009229">
    <property type="term" value="P:thiamine diphosphate biosynthetic process"/>
    <property type="evidence" value="ECO:0007669"/>
    <property type="project" value="UniProtKB-UniRule"/>
</dbReference>
<dbReference type="UniPathway" id="UPA00060">
    <property type="reaction ID" value="UER00139"/>
</dbReference>
<evidence type="ECO:0000256" key="2">
    <source>
        <dbReference type="ARBA" id="ARBA00001946"/>
    </source>
</evidence>
<keyword evidence="7 11" id="KW-0418">Kinase</keyword>
<dbReference type="PRINTS" id="PR01099">
    <property type="entry name" value="HYETHTZKNASE"/>
</dbReference>
<feature type="binding site" evidence="11">
    <location>
        <position position="170"/>
    </location>
    <ligand>
        <name>ATP</name>
        <dbReference type="ChEBI" id="CHEBI:30616"/>
    </ligand>
</feature>
<dbReference type="InterPro" id="IPR029056">
    <property type="entry name" value="Ribokinase-like"/>
</dbReference>
<reference evidence="12 13" key="1">
    <citation type="submission" date="2020-08" db="EMBL/GenBank/DDBJ databases">
        <title>Genomic Encyclopedia of Type Strains, Phase IV (KMG-IV): sequencing the most valuable type-strain genomes for metagenomic binning, comparative biology and taxonomic classification.</title>
        <authorList>
            <person name="Goeker M."/>
        </authorList>
    </citation>
    <scope>NUCLEOTIDE SEQUENCE [LARGE SCALE GENOMIC DNA]</scope>
    <source>
        <strain evidence="12 13">DSM 24661</strain>
    </source>
</reference>
<evidence type="ECO:0000256" key="10">
    <source>
        <dbReference type="ARBA" id="ARBA00022977"/>
    </source>
</evidence>
<feature type="binding site" evidence="11">
    <location>
        <position position="41"/>
    </location>
    <ligand>
        <name>substrate</name>
    </ligand>
</feature>
<dbReference type="EMBL" id="JACHFH010000038">
    <property type="protein sequence ID" value="MBB5337219.1"/>
    <property type="molecule type" value="Genomic_DNA"/>
</dbReference>
<dbReference type="GO" id="GO:0004417">
    <property type="term" value="F:hydroxyethylthiazole kinase activity"/>
    <property type="evidence" value="ECO:0007669"/>
    <property type="project" value="UniProtKB-UniRule"/>
</dbReference>
<evidence type="ECO:0000256" key="3">
    <source>
        <dbReference type="ARBA" id="ARBA00004868"/>
    </source>
</evidence>
<comment type="pathway">
    <text evidence="3 11">Cofactor biosynthesis; thiamine diphosphate biosynthesis; 4-methyl-5-(2-phosphoethyl)-thiazole from 5-(2-hydroxyethyl)-4-methylthiazole: step 1/1.</text>
</comment>
<dbReference type="Gene3D" id="3.40.1190.20">
    <property type="match status" value="1"/>
</dbReference>
<dbReference type="CDD" id="cd01170">
    <property type="entry name" value="THZ_kinase"/>
    <property type="match status" value="1"/>
</dbReference>
<keyword evidence="10 11" id="KW-0784">Thiamine biosynthesis</keyword>
<keyword evidence="4 11" id="KW-0808">Transferase</keyword>
<evidence type="ECO:0000313" key="12">
    <source>
        <dbReference type="EMBL" id="MBB5337219.1"/>
    </source>
</evidence>
<dbReference type="GO" id="GO:0009228">
    <property type="term" value="P:thiamine biosynthetic process"/>
    <property type="evidence" value="ECO:0007669"/>
    <property type="project" value="UniProtKB-KW"/>
</dbReference>
<comment type="cofactor">
    <cofactor evidence="2 11">
        <name>Mg(2+)</name>
        <dbReference type="ChEBI" id="CHEBI:18420"/>
    </cofactor>
</comment>
<dbReference type="NCBIfam" id="NF006830">
    <property type="entry name" value="PRK09355.1"/>
    <property type="match status" value="1"/>
</dbReference>
<keyword evidence="9 11" id="KW-0460">Magnesium</keyword>
<evidence type="ECO:0000256" key="7">
    <source>
        <dbReference type="ARBA" id="ARBA00022777"/>
    </source>
</evidence>
<keyword evidence="8 11" id="KW-0067">ATP-binding</keyword>
<evidence type="ECO:0000256" key="6">
    <source>
        <dbReference type="ARBA" id="ARBA00022741"/>
    </source>
</evidence>
<dbReference type="GO" id="GO:0005524">
    <property type="term" value="F:ATP binding"/>
    <property type="evidence" value="ECO:0007669"/>
    <property type="project" value="UniProtKB-UniRule"/>
</dbReference>
<comment type="similarity">
    <text evidence="11">Belongs to the Thz kinase family.</text>
</comment>
<comment type="catalytic activity">
    <reaction evidence="1 11">
        <text>5-(2-hydroxyethyl)-4-methylthiazole + ATP = 4-methyl-5-(2-phosphooxyethyl)-thiazole + ADP + H(+)</text>
        <dbReference type="Rhea" id="RHEA:24212"/>
        <dbReference type="ChEBI" id="CHEBI:15378"/>
        <dbReference type="ChEBI" id="CHEBI:17957"/>
        <dbReference type="ChEBI" id="CHEBI:30616"/>
        <dbReference type="ChEBI" id="CHEBI:58296"/>
        <dbReference type="ChEBI" id="CHEBI:456216"/>
        <dbReference type="EC" id="2.7.1.50"/>
    </reaction>
</comment>
<evidence type="ECO:0000256" key="8">
    <source>
        <dbReference type="ARBA" id="ARBA00022840"/>
    </source>
</evidence>
<organism evidence="12 13">
    <name type="scientific">Pectinatus brassicae</name>
    <dbReference type="NCBI Taxonomy" id="862415"/>
    <lineage>
        <taxon>Bacteria</taxon>
        <taxon>Bacillati</taxon>
        <taxon>Bacillota</taxon>
        <taxon>Negativicutes</taxon>
        <taxon>Selenomonadales</taxon>
        <taxon>Selenomonadaceae</taxon>
        <taxon>Pectinatus</taxon>
    </lineage>
</organism>
<sequence length="277" mass="29344">MLGQYLQEVRKKAPLIHNITNYVTVNDCANILLACGASPIMADDKNEAAEITAICNGLNINIGTLNERTIDSMLSAGEKAAQLQHPILLDPVGAGASAMRTATAKKILDKLPITVLRGNISEIKILSTGQGIIHGVDANAADRVTEDNLFEYMKIASQLAGKLQTIVAISGEIDIIADKDQAAAVSNGHSLMSKITGSGCMLSALTTAYAAANQQDIFTAVLAAFCSMGIAGEIAANRMTDLDGNASFRNYLIDAVYNMTAEQLDTGAKYQLMVYND</sequence>
<evidence type="ECO:0000256" key="4">
    <source>
        <dbReference type="ARBA" id="ARBA00022679"/>
    </source>
</evidence>
<proteinExistence type="inferred from homology"/>
<keyword evidence="13" id="KW-1185">Reference proteome</keyword>
<dbReference type="HAMAP" id="MF_00228">
    <property type="entry name" value="Thz_kinase"/>
    <property type="match status" value="1"/>
</dbReference>
<name>A0A840UJP7_9FIRM</name>
<dbReference type="Pfam" id="PF02110">
    <property type="entry name" value="HK"/>
    <property type="match status" value="1"/>
</dbReference>